<proteinExistence type="predicted"/>
<dbReference type="PROSITE" id="PS51257">
    <property type="entry name" value="PROKAR_LIPOPROTEIN"/>
    <property type="match status" value="1"/>
</dbReference>
<comment type="caution">
    <text evidence="1">The sequence shown here is derived from an EMBL/GenBank/DDBJ whole genome shotgun (WGS) entry which is preliminary data.</text>
</comment>
<reference evidence="1 2" key="1">
    <citation type="submission" date="2014-02" db="EMBL/GenBank/DDBJ databases">
        <title>Draft genome sequence of Lysinibacillus boronitolerans NBRC 103108.</title>
        <authorList>
            <person name="Zhang F."/>
            <person name="Wang G."/>
            <person name="Zhang L."/>
        </authorList>
    </citation>
    <scope>NUCLEOTIDE SEQUENCE [LARGE SCALE GENOMIC DNA]</scope>
    <source>
        <strain evidence="1 2">NBRC 103108</strain>
    </source>
</reference>
<dbReference type="EMBL" id="JPVR01000081">
    <property type="protein sequence ID" value="KGR80889.1"/>
    <property type="molecule type" value="Genomic_DNA"/>
</dbReference>
<name>A0ABR4XUI6_9BACI</name>
<gene>
    <name evidence="1" type="ORF">CD31_22615</name>
</gene>
<sequence>MKKYIKGLVPCIYLIVSFFVLSGCNAQKGGNTYYLLLMGESKSWNLTGYEIAITPEDFKAGFGTLKMKNVNAYMTDFFHFETHVVIESDDSVVHTDSVTGETNIAKYTTGAIAGPYINKNGDFITLKDIHEIYVVVEWWDISRNESIKERIDLFNKSNKDQSFLNEL</sequence>
<keyword evidence="2" id="KW-1185">Reference proteome</keyword>
<accession>A0ABR4XUI6</accession>
<evidence type="ECO:0000313" key="1">
    <source>
        <dbReference type="EMBL" id="KGR80889.1"/>
    </source>
</evidence>
<evidence type="ECO:0000313" key="2">
    <source>
        <dbReference type="Proteomes" id="UP000030487"/>
    </source>
</evidence>
<organism evidence="1 2">
    <name type="scientific">Lysinibacillus boronitolerans JCM 21713 = 10a = NBRC 103108</name>
    <dbReference type="NCBI Taxonomy" id="1294264"/>
    <lineage>
        <taxon>Bacteria</taxon>
        <taxon>Bacillati</taxon>
        <taxon>Bacillota</taxon>
        <taxon>Bacilli</taxon>
        <taxon>Bacillales</taxon>
        <taxon>Bacillaceae</taxon>
        <taxon>Lysinibacillus</taxon>
    </lineage>
</organism>
<dbReference type="RefSeq" id="WP_036081160.1">
    <property type="nucleotide sequence ID" value="NZ_AVCW01000001.1"/>
</dbReference>
<protein>
    <submittedName>
        <fullName evidence="1">Uncharacterized protein</fullName>
    </submittedName>
</protein>
<dbReference type="Proteomes" id="UP000030487">
    <property type="component" value="Unassembled WGS sequence"/>
</dbReference>